<dbReference type="SMART" id="SM01140">
    <property type="entry name" value="Drf_GBD"/>
    <property type="match status" value="1"/>
</dbReference>
<proteinExistence type="predicted"/>
<dbReference type="SMART" id="SM01139">
    <property type="entry name" value="Drf_FH3"/>
    <property type="match status" value="1"/>
</dbReference>
<dbReference type="PANTHER" id="PTHR45857">
    <property type="entry name" value="FORMIN-LIKE PROTEIN"/>
    <property type="match status" value="1"/>
</dbReference>
<evidence type="ECO:0000259" key="3">
    <source>
        <dbReference type="PROSITE" id="PS51232"/>
    </source>
</evidence>
<feature type="region of interest" description="Disordered" evidence="2">
    <location>
        <begin position="538"/>
        <end position="558"/>
    </location>
</feature>
<feature type="region of interest" description="Disordered" evidence="2">
    <location>
        <begin position="1007"/>
        <end position="1053"/>
    </location>
</feature>
<keyword evidence="4" id="KW-1185">Reference proteome</keyword>
<dbReference type="PANTHER" id="PTHR45857:SF9">
    <property type="entry name" value="MULTIPLE WING HAIRS, ISOFORM C"/>
    <property type="match status" value="1"/>
</dbReference>
<feature type="compositionally biased region" description="Basic and acidic residues" evidence="2">
    <location>
        <begin position="538"/>
        <end position="548"/>
    </location>
</feature>
<feature type="coiled-coil region" evidence="1">
    <location>
        <begin position="415"/>
        <end position="449"/>
    </location>
</feature>
<dbReference type="InterPro" id="IPR016024">
    <property type="entry name" value="ARM-type_fold"/>
</dbReference>
<feature type="compositionally biased region" description="Basic and acidic residues" evidence="2">
    <location>
        <begin position="1020"/>
        <end position="1053"/>
    </location>
</feature>
<dbReference type="RefSeq" id="XP_015181398.1">
    <property type="nucleotide sequence ID" value="XM_015325912.1"/>
</dbReference>
<feature type="compositionally biased region" description="Basic and acidic residues" evidence="2">
    <location>
        <begin position="492"/>
        <end position="507"/>
    </location>
</feature>
<gene>
    <name evidence="5" type="primary">LOC107069010</name>
</gene>
<evidence type="ECO:0000256" key="1">
    <source>
        <dbReference type="SAM" id="Coils"/>
    </source>
</evidence>
<dbReference type="GeneID" id="107069010"/>
<dbReference type="InterPro" id="IPR011989">
    <property type="entry name" value="ARM-like"/>
</dbReference>
<reference evidence="5" key="1">
    <citation type="submission" date="2025-08" db="UniProtKB">
        <authorList>
            <consortium name="RefSeq"/>
        </authorList>
    </citation>
    <scope>IDENTIFICATION</scope>
    <source>
        <tissue evidence="5">Whole body</tissue>
    </source>
</reference>
<evidence type="ECO:0000313" key="5">
    <source>
        <dbReference type="RefSeq" id="XP_015181398.1"/>
    </source>
</evidence>
<evidence type="ECO:0000256" key="2">
    <source>
        <dbReference type="SAM" id="MobiDB-lite"/>
    </source>
</evidence>
<keyword evidence="1" id="KW-0175">Coiled coil</keyword>
<evidence type="ECO:0000313" key="4">
    <source>
        <dbReference type="Proteomes" id="UP000694924"/>
    </source>
</evidence>
<dbReference type="InterPro" id="IPR043592">
    <property type="entry name" value="FMNL_animal"/>
</dbReference>
<feature type="region of interest" description="Disordered" evidence="2">
    <location>
        <begin position="823"/>
        <end position="878"/>
    </location>
</feature>
<organism evidence="4 5">
    <name type="scientific">Polistes dominula</name>
    <name type="common">European paper wasp</name>
    <name type="synonym">Vespa dominula</name>
    <dbReference type="NCBI Taxonomy" id="743375"/>
    <lineage>
        <taxon>Eukaryota</taxon>
        <taxon>Metazoa</taxon>
        <taxon>Ecdysozoa</taxon>
        <taxon>Arthropoda</taxon>
        <taxon>Hexapoda</taxon>
        <taxon>Insecta</taxon>
        <taxon>Pterygota</taxon>
        <taxon>Neoptera</taxon>
        <taxon>Endopterygota</taxon>
        <taxon>Hymenoptera</taxon>
        <taxon>Apocrita</taxon>
        <taxon>Aculeata</taxon>
        <taxon>Vespoidea</taxon>
        <taxon>Vespidae</taxon>
        <taxon>Polistinae</taxon>
        <taxon>Polistini</taxon>
        <taxon>Polistes</taxon>
    </lineage>
</organism>
<dbReference type="Proteomes" id="UP000694924">
    <property type="component" value="Unplaced"/>
</dbReference>
<dbReference type="InterPro" id="IPR014768">
    <property type="entry name" value="GBD/FH3_dom"/>
</dbReference>
<dbReference type="InterPro" id="IPR010472">
    <property type="entry name" value="FH3_dom"/>
</dbReference>
<accession>A0ABM1IMG1</accession>
<dbReference type="Gene3D" id="1.25.10.10">
    <property type="entry name" value="Leucine-rich Repeat Variant"/>
    <property type="match status" value="1"/>
</dbReference>
<feature type="compositionally biased region" description="Polar residues" evidence="2">
    <location>
        <begin position="1007"/>
        <end position="1019"/>
    </location>
</feature>
<dbReference type="SUPFAM" id="SSF48371">
    <property type="entry name" value="ARM repeat"/>
    <property type="match status" value="1"/>
</dbReference>
<feature type="domain" description="GBD/FH3" evidence="3">
    <location>
        <begin position="100"/>
        <end position="506"/>
    </location>
</feature>
<feature type="region of interest" description="Disordered" evidence="2">
    <location>
        <begin position="471"/>
        <end position="517"/>
    </location>
</feature>
<name>A0ABM1IMG1_POLDO</name>
<dbReference type="InterPro" id="IPR010473">
    <property type="entry name" value="GTPase-bd"/>
</dbReference>
<feature type="region of interest" description="Disordered" evidence="2">
    <location>
        <begin position="618"/>
        <end position="640"/>
    </location>
</feature>
<dbReference type="PROSITE" id="PS51232">
    <property type="entry name" value="GBD_FH3"/>
    <property type="match status" value="1"/>
</dbReference>
<protein>
    <submittedName>
        <fullName evidence="5">Uncharacterized protein LOC107069010</fullName>
    </submittedName>
</protein>
<sequence>MGNSRSQPCRRNKPLYLLYLIHRTWSIVADHRKTQSHCDDIDREIELSSRCSGCNDCAYRQDSLAFDSKGNFYCYLKARNICSEHHPLQNSPSDWYIVLYHNAFIQFCLYAFRTLLMCGMEPGLRPPTYNAEDYAIALRRWGRRPLSTIQDSQDTLPSTTSSSSGYISGSAGEMTLRQFTSVSELLNKLRADLRLAFPSFVQEFASPPADGITLLLETLRGVQLAQSSPPTSGQVGPRVGTRRAALDELGCVECLAACGERCADAPRLLVQAQPGLLALAVCLTSSLNRSRVLALQLLTKVCQTASGHAAVSEAVSTLRLKYGEGGRFRFLAGALLAPRAAIALRVAGVSFLNAFLKSAPRTQTRLYIQAEACEAGLEPQVLQEWLRESDGREEDTLTDLLRKEVQKWAQNCVDVDALQRRVLRAEETCRILSKKVSALQNQLEKLQVEKLNNYNAENRDNMSSGTILGINKTQKVSSNAEDEGISSSERSSSPEDIKHQSQNDHQKITAIQDNDQETTIDDVIEELRIIVKDAEEEFSDKNQERSTELDSNDPAFVKNSLFRPNSKHSYDNSEVCLYEQVSKREQQIDRKIFNSNTASNNVLQNRQEKGEQVTYFGNDRDYSDNSSVTRRLSSDGSRRISKSSLEGSVKIVVKGPDVEDAIVPTILHPQPPRRTPPCLSALMAVRHCNFADHNEPYNSQDEELEEETLGDGSDSLLSASRLKYNEKNQSYEEHIRETAVVEHFQKRSTTGMLSNNIADKSAKFRKSFDDLHHFGNNKSNVEGKTIRNYEPSISSKARLQAESGSIKQVDAYKQYETSSKVLDFSKHQTDRQSSVHRHGSKYKSEVEKRKLLRRSTSHDYLDSNTSTPRSRRSTGSRVECRIRKFESLNSFDEHRSLQNYGGPSSTDNLHKEHRSITEDFSKSKMRRSESFHHVSHIARKDQCSSRGGSDSGLIYITDYNLDPLVTRRPRSIEAPKSPNLLTKSLDRIDEGLDSMVNIVITEEKNEWNANRHQPKSNNIRNDKQSIKVKSNKLDNSKNNYADREKQKARREESMVRNKHLLNDEFYNCHISNKQLRNDELYEEQKTRQWNYQKELELARRDNEMNSETTPMGLSKTESKHNSFGQNKSIVNRFSNKSNNTGIFAGRTYDTFGLGKNRFNAGKYSGDQRIKDNPLARRNTTSSVIGKRGKVTDVVSGLY</sequence>